<protein>
    <submittedName>
        <fullName evidence="2">Uncharacterized protein</fullName>
    </submittedName>
</protein>
<dbReference type="Proteomes" id="UP001367771">
    <property type="component" value="Unassembled WGS sequence"/>
</dbReference>
<feature type="transmembrane region" description="Helical" evidence="1">
    <location>
        <begin position="5"/>
        <end position="22"/>
    </location>
</feature>
<organism evidence="2 3">
    <name type="scientific">Sphingomonas kyungheensis</name>
    <dbReference type="NCBI Taxonomy" id="1069987"/>
    <lineage>
        <taxon>Bacteria</taxon>
        <taxon>Pseudomonadati</taxon>
        <taxon>Pseudomonadota</taxon>
        <taxon>Alphaproteobacteria</taxon>
        <taxon>Sphingomonadales</taxon>
        <taxon>Sphingomonadaceae</taxon>
        <taxon>Sphingomonas</taxon>
    </lineage>
</organism>
<keyword evidence="1" id="KW-1133">Transmembrane helix</keyword>
<dbReference type="EMBL" id="JBBBDM010000001">
    <property type="protein sequence ID" value="MEI5685997.1"/>
    <property type="molecule type" value="Genomic_DNA"/>
</dbReference>
<keyword evidence="1" id="KW-0812">Transmembrane</keyword>
<reference evidence="2 3" key="1">
    <citation type="journal article" date="2013" name="Int. J. Syst. Evol. Microbiol.">
        <title>Sphingomonas kyungheensis sp. nov., a bacterium with ginsenoside-converting activity isolated from soil of a ginseng field.</title>
        <authorList>
            <person name="Son H.M."/>
            <person name="Yang J.E."/>
            <person name="Park Y."/>
            <person name="Han C.K."/>
            <person name="Kim S.G."/>
            <person name="Kook M."/>
            <person name="Yi T.H."/>
        </authorList>
    </citation>
    <scope>NUCLEOTIDE SEQUENCE [LARGE SCALE GENOMIC DNA]</scope>
    <source>
        <strain evidence="2 3">LMG 26582</strain>
    </source>
</reference>
<evidence type="ECO:0000313" key="2">
    <source>
        <dbReference type="EMBL" id="MEI5685997.1"/>
    </source>
</evidence>
<evidence type="ECO:0000256" key="1">
    <source>
        <dbReference type="SAM" id="Phobius"/>
    </source>
</evidence>
<proteinExistence type="predicted"/>
<comment type="caution">
    <text evidence="2">The sequence shown here is derived from an EMBL/GenBank/DDBJ whole genome shotgun (WGS) entry which is preliminary data.</text>
</comment>
<dbReference type="RefSeq" id="WP_336544411.1">
    <property type="nucleotide sequence ID" value="NZ_JBBBDM010000001.1"/>
</dbReference>
<feature type="transmembrane region" description="Helical" evidence="1">
    <location>
        <begin position="28"/>
        <end position="46"/>
    </location>
</feature>
<keyword evidence="1" id="KW-0472">Membrane</keyword>
<sequence>MMPIWFYVVVAFVIAGASFVVAQIIPGAGMTFVTAASTIWVSYAIWRGRRRTRLG</sequence>
<accession>A0ABU8GYR9</accession>
<evidence type="ECO:0000313" key="3">
    <source>
        <dbReference type="Proteomes" id="UP001367771"/>
    </source>
</evidence>
<gene>
    <name evidence="2" type="ORF">V8201_02770</name>
</gene>
<keyword evidence="3" id="KW-1185">Reference proteome</keyword>
<name>A0ABU8GYR9_9SPHN</name>